<organism evidence="1 2">
    <name type="scientific">Candidatus Dojkabacteria bacterium</name>
    <dbReference type="NCBI Taxonomy" id="2099670"/>
    <lineage>
        <taxon>Bacteria</taxon>
        <taxon>Candidatus Dojkabacteria</taxon>
    </lineage>
</organism>
<protein>
    <submittedName>
        <fullName evidence="1">Uncharacterized protein</fullName>
    </submittedName>
</protein>
<accession>A0A955RKT7</accession>
<dbReference type="Proteomes" id="UP000754563">
    <property type="component" value="Unassembled WGS sequence"/>
</dbReference>
<gene>
    <name evidence="1" type="ORF">KC717_06225</name>
</gene>
<reference evidence="1" key="1">
    <citation type="submission" date="2020-04" db="EMBL/GenBank/DDBJ databases">
        <authorList>
            <person name="Zhang T."/>
        </authorList>
    </citation>
    <scope>NUCLEOTIDE SEQUENCE</scope>
    <source>
        <strain evidence="1">HKST-UBA11</strain>
    </source>
</reference>
<comment type="caution">
    <text evidence="1">The sequence shown here is derived from an EMBL/GenBank/DDBJ whole genome shotgun (WGS) entry which is preliminary data.</text>
</comment>
<sequence length="137" mass="15769">MTTKRKNKRLKSYNYTEKRAKLEKVTKQAVKNGEKKSQQELAREAGYIGPNARTLSAIPEMVEEVYSTKDRVERVVAIGKDREDDLGRLKLELDTIREINKIAGTYAPEKIESTNLNLNRELSDEEREAIELIENES</sequence>
<name>A0A955RKT7_9BACT</name>
<evidence type="ECO:0000313" key="2">
    <source>
        <dbReference type="Proteomes" id="UP000754563"/>
    </source>
</evidence>
<dbReference type="EMBL" id="JAGQLH010000099">
    <property type="protein sequence ID" value="MCA9386214.1"/>
    <property type="molecule type" value="Genomic_DNA"/>
</dbReference>
<evidence type="ECO:0000313" key="1">
    <source>
        <dbReference type="EMBL" id="MCA9386214.1"/>
    </source>
</evidence>
<dbReference type="AlphaFoldDB" id="A0A955RKT7"/>
<proteinExistence type="predicted"/>
<reference evidence="1" key="2">
    <citation type="journal article" date="2021" name="Microbiome">
        <title>Successional dynamics and alternative stable states in a saline activated sludge microbial community over 9 years.</title>
        <authorList>
            <person name="Wang Y."/>
            <person name="Ye J."/>
            <person name="Ju F."/>
            <person name="Liu L."/>
            <person name="Boyd J.A."/>
            <person name="Deng Y."/>
            <person name="Parks D.H."/>
            <person name="Jiang X."/>
            <person name="Yin X."/>
            <person name="Woodcroft B.J."/>
            <person name="Tyson G.W."/>
            <person name="Hugenholtz P."/>
            <person name="Polz M.F."/>
            <person name="Zhang T."/>
        </authorList>
    </citation>
    <scope>NUCLEOTIDE SEQUENCE</scope>
    <source>
        <strain evidence="1">HKST-UBA11</strain>
    </source>
</reference>